<feature type="active site" description="Proton donor/acceptor" evidence="2">
    <location>
        <position position="257"/>
    </location>
</feature>
<feature type="binding site" evidence="3">
    <location>
        <position position="159"/>
    </location>
    <ligand>
        <name>substrate</name>
    </ligand>
</feature>
<dbReference type="Proteomes" id="UP000616885">
    <property type="component" value="Unassembled WGS sequence"/>
</dbReference>
<evidence type="ECO:0000259" key="4">
    <source>
        <dbReference type="Pfam" id="PF08450"/>
    </source>
</evidence>
<dbReference type="AlphaFoldDB" id="A0A8H7NFJ4"/>
<evidence type="ECO:0000256" key="3">
    <source>
        <dbReference type="PIRSR" id="PIRSR605511-2"/>
    </source>
</evidence>
<gene>
    <name evidence="5" type="ORF">IM811_010149</name>
</gene>
<dbReference type="PANTHER" id="PTHR10907:SF47">
    <property type="entry name" value="REGUCALCIN"/>
    <property type="match status" value="1"/>
</dbReference>
<evidence type="ECO:0000313" key="6">
    <source>
        <dbReference type="Proteomes" id="UP000616885"/>
    </source>
</evidence>
<feature type="binding site" evidence="3">
    <location>
        <position position="257"/>
    </location>
    <ligand>
        <name>a divalent metal cation</name>
        <dbReference type="ChEBI" id="CHEBI:60240"/>
    </ligand>
</feature>
<feature type="domain" description="SMP-30/Gluconolactonase/LRE-like region" evidence="4">
    <location>
        <begin position="61"/>
        <end position="311"/>
    </location>
</feature>
<keyword evidence="3" id="KW-0862">Zinc</keyword>
<dbReference type="PANTHER" id="PTHR10907">
    <property type="entry name" value="REGUCALCIN"/>
    <property type="match status" value="1"/>
</dbReference>
<organism evidence="5 6">
    <name type="scientific">Bionectria ochroleuca</name>
    <name type="common">Gliocladium roseum</name>
    <dbReference type="NCBI Taxonomy" id="29856"/>
    <lineage>
        <taxon>Eukaryota</taxon>
        <taxon>Fungi</taxon>
        <taxon>Dikarya</taxon>
        <taxon>Ascomycota</taxon>
        <taxon>Pezizomycotina</taxon>
        <taxon>Sordariomycetes</taxon>
        <taxon>Hypocreomycetidae</taxon>
        <taxon>Hypocreales</taxon>
        <taxon>Bionectriaceae</taxon>
        <taxon>Clonostachys</taxon>
    </lineage>
</organism>
<dbReference type="InterPro" id="IPR013658">
    <property type="entry name" value="SGL"/>
</dbReference>
<sequence>MCTHLTPPLHPHIEYHISTLPWLSTPPSLILFAKLYTRLCSESKMETFKINEPYLDLRCGLSEGPFWERSDNILRFVDIVNKKVYRVNLEQGPSSLKEISYDDSVSVTAELEGAKDSFLFGGKYGIGFDKKSGGEPKILQRYWSEEEEKDGKPKKMRANDGAVDSKGRFWVSAICDPAETTFKPEGALFRLDPDGQFHRILNGVTIGNGISWSEDEKIMYFTDTGDRSIFAYDFDKETGNISNKRVFFLAEEGTGPDGHTRDEAGNFWIALWGSWKVIRVSPEGKITGEVHVPTRCPTAVAFAGEDIYITSESEHEPEKYPESVKYSGSIFRCHVGTRGKPTVAAKLKV</sequence>
<feature type="binding site" evidence="3">
    <location>
        <position position="157"/>
    </location>
    <ligand>
        <name>substrate</name>
    </ligand>
</feature>
<reference evidence="5" key="1">
    <citation type="submission" date="2020-10" db="EMBL/GenBank/DDBJ databases">
        <title>High-Quality Genome Resource of Clonostachys rosea strain S41 by Oxford Nanopore Long-Read Sequencing.</title>
        <authorList>
            <person name="Wang H."/>
        </authorList>
    </citation>
    <scope>NUCLEOTIDE SEQUENCE</scope>
    <source>
        <strain evidence="5">S41</strain>
    </source>
</reference>
<proteinExistence type="inferred from homology"/>
<dbReference type="Pfam" id="PF08450">
    <property type="entry name" value="SGL"/>
    <property type="match status" value="1"/>
</dbReference>
<comment type="cofactor">
    <cofactor evidence="3">
        <name>Zn(2+)</name>
        <dbReference type="ChEBI" id="CHEBI:29105"/>
    </cofactor>
    <text evidence="3">Binds 1 divalent metal cation per subunit.</text>
</comment>
<feature type="binding site" evidence="3">
    <location>
        <position position="63"/>
    </location>
    <ligand>
        <name>a divalent metal cation</name>
        <dbReference type="ChEBI" id="CHEBI:60240"/>
    </ligand>
</feature>
<evidence type="ECO:0000313" key="5">
    <source>
        <dbReference type="EMBL" id="KAF9754708.1"/>
    </source>
</evidence>
<dbReference type="Gene3D" id="2.120.10.30">
    <property type="entry name" value="TolB, C-terminal domain"/>
    <property type="match status" value="1"/>
</dbReference>
<evidence type="ECO:0000256" key="1">
    <source>
        <dbReference type="ARBA" id="ARBA00008853"/>
    </source>
</evidence>
<dbReference type="GO" id="GO:0004341">
    <property type="term" value="F:gluconolactonase activity"/>
    <property type="evidence" value="ECO:0007669"/>
    <property type="project" value="TreeGrafter"/>
</dbReference>
<feature type="binding site" evidence="3">
    <location>
        <position position="208"/>
    </location>
    <ligand>
        <name>a divalent metal cation</name>
        <dbReference type="ChEBI" id="CHEBI:60240"/>
    </ligand>
</feature>
<dbReference type="GO" id="GO:0005509">
    <property type="term" value="F:calcium ion binding"/>
    <property type="evidence" value="ECO:0007669"/>
    <property type="project" value="TreeGrafter"/>
</dbReference>
<protein>
    <recommendedName>
        <fullName evidence="4">SMP-30/Gluconolactonase/LRE-like region domain-containing protein</fullName>
    </recommendedName>
</protein>
<dbReference type="InterPro" id="IPR011042">
    <property type="entry name" value="6-blade_b-propeller_TolB-like"/>
</dbReference>
<name>A0A8H7NFJ4_BIOOC</name>
<evidence type="ECO:0000256" key="2">
    <source>
        <dbReference type="PIRSR" id="PIRSR605511-1"/>
    </source>
</evidence>
<accession>A0A8H7NFJ4</accession>
<dbReference type="InterPro" id="IPR005511">
    <property type="entry name" value="SMP-30"/>
</dbReference>
<dbReference type="PRINTS" id="PR01790">
    <property type="entry name" value="SMP30FAMILY"/>
</dbReference>
<keyword evidence="3" id="KW-0479">Metal-binding</keyword>
<comment type="caution">
    <text evidence="5">The sequence shown here is derived from an EMBL/GenBank/DDBJ whole genome shotgun (WGS) entry which is preliminary data.</text>
</comment>
<comment type="similarity">
    <text evidence="1">Belongs to the SMP-30/CGR1 family.</text>
</comment>
<dbReference type="SUPFAM" id="SSF63829">
    <property type="entry name" value="Calcium-dependent phosphotriesterase"/>
    <property type="match status" value="1"/>
</dbReference>
<dbReference type="EMBL" id="JADCTT010000003">
    <property type="protein sequence ID" value="KAF9754708.1"/>
    <property type="molecule type" value="Genomic_DNA"/>
</dbReference>